<keyword evidence="4" id="KW-0812">Transmembrane</keyword>
<dbReference type="InterPro" id="IPR036942">
    <property type="entry name" value="Beta-barrel_TonB_sf"/>
</dbReference>
<dbReference type="GO" id="GO:0015344">
    <property type="term" value="F:siderophore uptake transmembrane transporter activity"/>
    <property type="evidence" value="ECO:0007669"/>
    <property type="project" value="TreeGrafter"/>
</dbReference>
<keyword evidence="5" id="KW-0472">Membrane</keyword>
<dbReference type="Proteomes" id="UP000593892">
    <property type="component" value="Chromosome"/>
</dbReference>
<name>A0A7S7SNI0_PALFE</name>
<feature type="domain" description="TonB-dependent transporter Oar-like beta-barrel" evidence="7">
    <location>
        <begin position="320"/>
        <end position="528"/>
    </location>
</feature>
<sequence length="866" mass="95116">MSDASGTPVPAARVTALDATRGFRRTAETNWEGRFSLDAVPPGEWTLHVEHDGFTPLGTATFPLSIGQVLIQRLTLSLKGVATTVEVNEQPDALEAAATTASLALGGDRIEEAPALGRNYLGFVALVPGLTQTATGGQQRSMTGIRSPLADSGFSFSGVRARSNSMTIDGLDNRDETTGGNRVAVGLEMVQEFRVAGVSAGAEFGGAAGGLINVITRTGVNQWHGDATWFFQNELLNARKTEVDSERRPRFRRRQPGVSVMGPLRRDRTFWAVAAEMEEESAQEWSETPSWAVDRINRVLAQDRTVSSGLYPTSQHGLDSTFKLNHQVTERDALAFRYAWSHGRALGDVQGAENFLDRSAAGNSLTADHSLAATWLRVITPAMVNEIRTQYGRREQRLWPNGSGPLVEIPGIVSFGESPRLNASRLETHTELVEQWNLTAGRHRLSAGASVHAVHFDGRIANRFGGVELFPTLEAFEQRSPAMSWIVRGDPRTRMTTVPVGLWLQERWQVLDHLLLEAGLRYDKQSLPSGLPQPPGNWSPRLGLAWRPGVKTPWILRAGFGLFTDRYPLAYLNDVLQKGSGQATEYVRYGLGPEVAARWAASASFPAARARKLSIGWERGFGSSSTFHVELNLVRALHLPRVRNAALTLPPVYLLEQTARSSYRGLSFSYNRRVLEGITLLASFDLGRAWDDASDFDEHPSQPANLHADWGRSRLYQARRLSISSIFELPFGPWVGPPWLQAALENWTLAPGMVAGSGRPVNTLLTYDPAATGAYPVTARPTGMLRNTGLGPASVSLDARLMRTIPFHDNRMRLQFGAESFNLLNHANAVRLSEAYATPAGRLSNWGSLIESGPPRQVQLFMQFEY</sequence>
<gene>
    <name evidence="8" type="ORF">IRI77_11775</name>
</gene>
<dbReference type="KEGG" id="pfer:IRI77_11775"/>
<feature type="domain" description="TonB-dependent transporter Oar-like beta-barrel" evidence="7">
    <location>
        <begin position="786"/>
        <end position="859"/>
    </location>
</feature>
<dbReference type="InterPro" id="IPR057601">
    <property type="entry name" value="Oar-like_b-barrel"/>
</dbReference>
<evidence type="ECO:0000256" key="6">
    <source>
        <dbReference type="ARBA" id="ARBA00023237"/>
    </source>
</evidence>
<dbReference type="SUPFAM" id="SSF49464">
    <property type="entry name" value="Carboxypeptidase regulatory domain-like"/>
    <property type="match status" value="1"/>
</dbReference>
<accession>A0A7S7SNI0</accession>
<dbReference type="GO" id="GO:0044718">
    <property type="term" value="P:siderophore transmembrane transport"/>
    <property type="evidence" value="ECO:0007669"/>
    <property type="project" value="TreeGrafter"/>
</dbReference>
<proteinExistence type="predicted"/>
<dbReference type="AlphaFoldDB" id="A0A7S7SNI0"/>
<dbReference type="InterPro" id="IPR008969">
    <property type="entry name" value="CarboxyPept-like_regulatory"/>
</dbReference>
<keyword evidence="3" id="KW-1134">Transmembrane beta strand</keyword>
<evidence type="ECO:0000313" key="8">
    <source>
        <dbReference type="EMBL" id="QOY90591.1"/>
    </source>
</evidence>
<feature type="domain" description="TonB-dependent transporter Oar-like beta-barrel" evidence="7">
    <location>
        <begin position="650"/>
        <end position="781"/>
    </location>
</feature>
<evidence type="ECO:0000256" key="3">
    <source>
        <dbReference type="ARBA" id="ARBA00022452"/>
    </source>
</evidence>
<dbReference type="Pfam" id="PF13620">
    <property type="entry name" value="CarboxypepD_reg"/>
    <property type="match status" value="1"/>
</dbReference>
<keyword evidence="8" id="KW-0675">Receptor</keyword>
<evidence type="ECO:0000256" key="5">
    <source>
        <dbReference type="ARBA" id="ARBA00023136"/>
    </source>
</evidence>
<evidence type="ECO:0000313" key="9">
    <source>
        <dbReference type="Proteomes" id="UP000593892"/>
    </source>
</evidence>
<dbReference type="Gene3D" id="2.60.40.1120">
    <property type="entry name" value="Carboxypeptidase-like, regulatory domain"/>
    <property type="match status" value="1"/>
</dbReference>
<keyword evidence="6" id="KW-0998">Cell outer membrane</keyword>
<dbReference type="PANTHER" id="PTHR30069">
    <property type="entry name" value="TONB-DEPENDENT OUTER MEMBRANE RECEPTOR"/>
    <property type="match status" value="1"/>
</dbReference>
<dbReference type="InterPro" id="IPR039426">
    <property type="entry name" value="TonB-dep_rcpt-like"/>
</dbReference>
<dbReference type="RefSeq" id="WP_194452251.1">
    <property type="nucleotide sequence ID" value="NZ_CP063849.1"/>
</dbReference>
<evidence type="ECO:0000256" key="4">
    <source>
        <dbReference type="ARBA" id="ARBA00022692"/>
    </source>
</evidence>
<dbReference type="GO" id="GO:0009279">
    <property type="term" value="C:cell outer membrane"/>
    <property type="evidence" value="ECO:0007669"/>
    <property type="project" value="UniProtKB-SubCell"/>
</dbReference>
<evidence type="ECO:0000256" key="2">
    <source>
        <dbReference type="ARBA" id="ARBA00022448"/>
    </source>
</evidence>
<reference evidence="8 9" key="1">
    <citation type="submission" date="2020-10" db="EMBL/GenBank/DDBJ databases">
        <title>Complete genome sequence of Paludibaculum fermentans P105T, a facultatively anaerobic acidobacterium capable of dissimilatory Fe(III) reduction.</title>
        <authorList>
            <person name="Dedysh S.N."/>
            <person name="Beletsky A.V."/>
            <person name="Kulichevskaya I.S."/>
            <person name="Mardanov A.V."/>
            <person name="Ravin N.V."/>
        </authorList>
    </citation>
    <scope>NUCLEOTIDE SEQUENCE [LARGE SCALE GENOMIC DNA]</scope>
    <source>
        <strain evidence="8 9">P105</strain>
    </source>
</reference>
<keyword evidence="9" id="KW-1185">Reference proteome</keyword>
<dbReference type="SUPFAM" id="SSF56935">
    <property type="entry name" value="Porins"/>
    <property type="match status" value="1"/>
</dbReference>
<dbReference type="Pfam" id="PF25183">
    <property type="entry name" value="OMP_b-brl_4"/>
    <property type="match status" value="4"/>
</dbReference>
<feature type="domain" description="TonB-dependent transporter Oar-like beta-barrel" evidence="7">
    <location>
        <begin position="215"/>
        <end position="280"/>
    </location>
</feature>
<comment type="subcellular location">
    <subcellularLocation>
        <location evidence="1">Cell outer membrane</location>
        <topology evidence="1">Multi-pass membrane protein</topology>
    </subcellularLocation>
</comment>
<evidence type="ECO:0000256" key="1">
    <source>
        <dbReference type="ARBA" id="ARBA00004571"/>
    </source>
</evidence>
<dbReference type="Gene3D" id="2.40.170.20">
    <property type="entry name" value="TonB-dependent receptor, beta-barrel domain"/>
    <property type="match status" value="1"/>
</dbReference>
<protein>
    <submittedName>
        <fullName evidence="8">TonB-dependent receptor</fullName>
    </submittedName>
</protein>
<dbReference type="EMBL" id="CP063849">
    <property type="protein sequence ID" value="QOY90591.1"/>
    <property type="molecule type" value="Genomic_DNA"/>
</dbReference>
<dbReference type="PANTHER" id="PTHR30069:SF46">
    <property type="entry name" value="OAR PROTEIN"/>
    <property type="match status" value="1"/>
</dbReference>
<organism evidence="8 9">
    <name type="scientific">Paludibaculum fermentans</name>
    <dbReference type="NCBI Taxonomy" id="1473598"/>
    <lineage>
        <taxon>Bacteria</taxon>
        <taxon>Pseudomonadati</taxon>
        <taxon>Acidobacteriota</taxon>
        <taxon>Terriglobia</taxon>
        <taxon>Bryobacterales</taxon>
        <taxon>Bryobacteraceae</taxon>
        <taxon>Paludibaculum</taxon>
    </lineage>
</organism>
<keyword evidence="2" id="KW-0813">Transport</keyword>
<evidence type="ECO:0000259" key="7">
    <source>
        <dbReference type="Pfam" id="PF25183"/>
    </source>
</evidence>